<dbReference type="PROSITE" id="PS00107">
    <property type="entry name" value="PROTEIN_KINASE_ATP"/>
    <property type="match status" value="1"/>
</dbReference>
<dbReference type="PANTHER" id="PTHR24418">
    <property type="entry name" value="TYROSINE-PROTEIN KINASE"/>
    <property type="match status" value="1"/>
</dbReference>
<dbReference type="RefSeq" id="XP_004987492.1">
    <property type="nucleotide sequence ID" value="XM_004987435.1"/>
</dbReference>
<dbReference type="Pfam" id="PF09409">
    <property type="entry name" value="PUB"/>
    <property type="match status" value="1"/>
</dbReference>
<evidence type="ECO:0000313" key="7">
    <source>
        <dbReference type="EMBL" id="EGD72986.1"/>
    </source>
</evidence>
<dbReference type="EMBL" id="GL833062">
    <property type="protein sequence ID" value="EGD72986.1"/>
    <property type="molecule type" value="Genomic_DNA"/>
</dbReference>
<protein>
    <submittedName>
        <fullName evidence="7">Focal adhesion kinase</fullName>
    </submittedName>
</protein>
<name>F2UTL3_SALR5</name>
<accession>F2UTL3</accession>
<evidence type="ECO:0000313" key="8">
    <source>
        <dbReference type="Proteomes" id="UP000007799"/>
    </source>
</evidence>
<dbReference type="CDD" id="cd09212">
    <property type="entry name" value="PUB"/>
    <property type="match status" value="1"/>
</dbReference>
<sequence length="224" mass="25155">MVGGERRRSSSQVFSAALGLLEKGSTQEFLVATRMLVTVIHNLCKNPNSDKYRKLKTTSEIIQQILAIPFTHDCLIACNFVKHDKYYKLQGDIDVKDLHACMDLLIEARKRKGVMEAWEVFPSDLELGDKIGSGKFGAVFEGLWNGHKVAIKTMKRATQDGMRDFEREAEVMRTLKHPNVLNLLGVVLTQQPALIVLELMGASFLSLLTKCELTDKDILDCAMQ</sequence>
<dbReference type="InterPro" id="IPR050198">
    <property type="entry name" value="Non-receptor_tyrosine_kinases"/>
</dbReference>
<gene>
    <name evidence="7" type="ORF">PTSG_11483</name>
</gene>
<dbReference type="GO" id="GO:0005524">
    <property type="term" value="F:ATP binding"/>
    <property type="evidence" value="ECO:0007669"/>
    <property type="project" value="UniProtKB-UniRule"/>
</dbReference>
<dbReference type="SUPFAM" id="SSF143503">
    <property type="entry name" value="PUG domain-like"/>
    <property type="match status" value="1"/>
</dbReference>
<evidence type="ECO:0000256" key="4">
    <source>
        <dbReference type="ARBA" id="ARBA00022840"/>
    </source>
</evidence>
<dbReference type="InterPro" id="IPR000719">
    <property type="entry name" value="Prot_kinase_dom"/>
</dbReference>
<dbReference type="InterPro" id="IPR017441">
    <property type="entry name" value="Protein_kinase_ATP_BS"/>
</dbReference>
<proteinExistence type="predicted"/>
<dbReference type="FunFam" id="3.30.200.20:FF:000180">
    <property type="entry name" value="serine/threonine-protein kinase STY46-like"/>
    <property type="match status" value="1"/>
</dbReference>
<dbReference type="GO" id="GO:0004713">
    <property type="term" value="F:protein tyrosine kinase activity"/>
    <property type="evidence" value="ECO:0007669"/>
    <property type="project" value="InterPro"/>
</dbReference>
<dbReference type="InParanoid" id="F2UTL3"/>
<keyword evidence="8" id="KW-1185">Reference proteome</keyword>
<evidence type="ECO:0000259" key="6">
    <source>
        <dbReference type="PROSITE" id="PS50011"/>
    </source>
</evidence>
<dbReference type="SMART" id="SM00219">
    <property type="entry name" value="TyrKc"/>
    <property type="match status" value="1"/>
</dbReference>
<evidence type="ECO:0000256" key="3">
    <source>
        <dbReference type="ARBA" id="ARBA00022777"/>
    </source>
</evidence>
<dbReference type="AlphaFoldDB" id="F2UTL3"/>
<feature type="binding site" evidence="5">
    <location>
        <position position="152"/>
    </location>
    <ligand>
        <name>ATP</name>
        <dbReference type="ChEBI" id="CHEBI:30616"/>
    </ligand>
</feature>
<dbReference type="InterPro" id="IPR001245">
    <property type="entry name" value="Ser-Thr/Tyr_kinase_cat_dom"/>
</dbReference>
<organism evidence="8">
    <name type="scientific">Salpingoeca rosetta (strain ATCC 50818 / BSB-021)</name>
    <dbReference type="NCBI Taxonomy" id="946362"/>
    <lineage>
        <taxon>Eukaryota</taxon>
        <taxon>Choanoflagellata</taxon>
        <taxon>Craspedida</taxon>
        <taxon>Salpingoecidae</taxon>
        <taxon>Salpingoeca</taxon>
    </lineage>
</organism>
<feature type="non-terminal residue" evidence="7">
    <location>
        <position position="224"/>
    </location>
</feature>
<reference evidence="7" key="1">
    <citation type="submission" date="2009-08" db="EMBL/GenBank/DDBJ databases">
        <title>Annotation of Salpingoeca rosetta.</title>
        <authorList>
            <consortium name="The Broad Institute Genome Sequencing Platform"/>
            <person name="Russ C."/>
            <person name="Cuomo C."/>
            <person name="Burger G."/>
            <person name="Gray M.W."/>
            <person name="Holland P.W.H."/>
            <person name="King N."/>
            <person name="Lang F.B.F."/>
            <person name="Roger A.J."/>
            <person name="Ruiz-Trillo I."/>
            <person name="Young S.K."/>
            <person name="Zeng Q."/>
            <person name="Gargeya S."/>
            <person name="Alvarado L."/>
            <person name="Berlin A."/>
            <person name="Chapman S.B."/>
            <person name="Chen Z."/>
            <person name="Freedman E."/>
            <person name="Gellesch M."/>
            <person name="Goldberg J."/>
            <person name="Griggs A."/>
            <person name="Gujja S."/>
            <person name="Heilman E."/>
            <person name="Heiman D."/>
            <person name="Howarth C."/>
            <person name="Mehta T."/>
            <person name="Neiman D."/>
            <person name="Pearson M."/>
            <person name="Roberts A."/>
            <person name="Saif S."/>
            <person name="Shea T."/>
            <person name="Shenoy N."/>
            <person name="Sisk P."/>
            <person name="Stolte C."/>
            <person name="Sykes S."/>
            <person name="White J."/>
            <person name="Yandava C."/>
            <person name="Haas B."/>
            <person name="Nusbaum C."/>
            <person name="Birren B."/>
        </authorList>
    </citation>
    <scope>NUCLEOTIDE SEQUENCE [LARGE SCALE GENOMIC DNA]</scope>
    <source>
        <strain evidence="7">ATCC 50818</strain>
    </source>
</reference>
<dbReference type="STRING" id="946362.F2UTL3"/>
<feature type="domain" description="Protein kinase" evidence="6">
    <location>
        <begin position="125"/>
        <end position="224"/>
    </location>
</feature>
<evidence type="ECO:0000256" key="1">
    <source>
        <dbReference type="ARBA" id="ARBA00022679"/>
    </source>
</evidence>
<dbReference type="Gene3D" id="1.20.58.2190">
    <property type="match status" value="1"/>
</dbReference>
<dbReference type="PROSITE" id="PS50011">
    <property type="entry name" value="PROTEIN_KINASE_DOM"/>
    <property type="match status" value="1"/>
</dbReference>
<dbReference type="InterPro" id="IPR036339">
    <property type="entry name" value="PUB-like_dom_sf"/>
</dbReference>
<dbReference type="OrthoDB" id="1741559at2759"/>
<evidence type="ECO:0000256" key="5">
    <source>
        <dbReference type="PROSITE-ProRule" id="PRU10141"/>
    </source>
</evidence>
<dbReference type="GeneID" id="16068010"/>
<keyword evidence="2 5" id="KW-0547">Nucleotide-binding</keyword>
<keyword evidence="1" id="KW-0808">Transferase</keyword>
<dbReference type="eggNOG" id="KOG0197">
    <property type="taxonomic scope" value="Eukaryota"/>
</dbReference>
<dbReference type="InterPro" id="IPR011009">
    <property type="entry name" value="Kinase-like_dom_sf"/>
</dbReference>
<dbReference type="Gene3D" id="3.30.200.20">
    <property type="entry name" value="Phosphorylase Kinase, domain 1"/>
    <property type="match status" value="1"/>
</dbReference>
<dbReference type="InterPro" id="IPR018997">
    <property type="entry name" value="PUB_domain"/>
</dbReference>
<dbReference type="KEGG" id="sre:PTSG_11483"/>
<keyword evidence="4 5" id="KW-0067">ATP-binding</keyword>
<evidence type="ECO:0000256" key="2">
    <source>
        <dbReference type="ARBA" id="ARBA00022741"/>
    </source>
</evidence>
<dbReference type="Pfam" id="PF07714">
    <property type="entry name" value="PK_Tyr_Ser-Thr"/>
    <property type="match status" value="1"/>
</dbReference>
<dbReference type="Proteomes" id="UP000007799">
    <property type="component" value="Unassembled WGS sequence"/>
</dbReference>
<keyword evidence="3 7" id="KW-0418">Kinase</keyword>
<dbReference type="InterPro" id="IPR020635">
    <property type="entry name" value="Tyr_kinase_cat_dom"/>
</dbReference>
<dbReference type="SUPFAM" id="SSF56112">
    <property type="entry name" value="Protein kinase-like (PK-like)"/>
    <property type="match status" value="1"/>
</dbReference>